<protein>
    <recommendedName>
        <fullName evidence="3">Cyclin N-terminal domain-containing protein</fullName>
    </recommendedName>
</protein>
<sequence>MKYFGIMKKKFVKNCIINLALTNISAVPSFYFFNFQFMKGGVPVSQKVVIDKIKILLNKIFAYNNLAENKGQGICPNIFIRQQDIIENLVILQNMGVNDEIFIMGLFLVDRLTTKNKFYLNRRNIYNLLMTAIILCLKMYDDNHIVQNIYPIIFETKRENLNKMQKKFLKLIQYQLYVKTEDFFNYRARLLKLKE</sequence>
<gene>
    <name evidence="1" type="ORF">PSON_ATCC_30995.1.T0770044</name>
</gene>
<dbReference type="AlphaFoldDB" id="A0A8S1PFG2"/>
<accession>A0A8S1PFG2</accession>
<keyword evidence="2" id="KW-1185">Reference proteome</keyword>
<reference evidence="1" key="1">
    <citation type="submission" date="2021-01" db="EMBL/GenBank/DDBJ databases">
        <authorList>
            <consortium name="Genoscope - CEA"/>
            <person name="William W."/>
        </authorList>
    </citation>
    <scope>NUCLEOTIDE SEQUENCE</scope>
</reference>
<organism evidence="1 2">
    <name type="scientific">Paramecium sonneborni</name>
    <dbReference type="NCBI Taxonomy" id="65129"/>
    <lineage>
        <taxon>Eukaryota</taxon>
        <taxon>Sar</taxon>
        <taxon>Alveolata</taxon>
        <taxon>Ciliophora</taxon>
        <taxon>Intramacronucleata</taxon>
        <taxon>Oligohymenophorea</taxon>
        <taxon>Peniculida</taxon>
        <taxon>Parameciidae</taxon>
        <taxon>Paramecium</taxon>
    </lineage>
</organism>
<comment type="caution">
    <text evidence="1">The sequence shown here is derived from an EMBL/GenBank/DDBJ whole genome shotgun (WGS) entry which is preliminary data.</text>
</comment>
<evidence type="ECO:0000313" key="1">
    <source>
        <dbReference type="EMBL" id="CAD8102020.1"/>
    </source>
</evidence>
<dbReference type="InterPro" id="IPR013922">
    <property type="entry name" value="Cyclin_PHO80-like"/>
</dbReference>
<dbReference type="EMBL" id="CAJJDN010000077">
    <property type="protein sequence ID" value="CAD8102020.1"/>
    <property type="molecule type" value="Genomic_DNA"/>
</dbReference>
<dbReference type="OrthoDB" id="10250320at2759"/>
<proteinExistence type="predicted"/>
<evidence type="ECO:0000313" key="2">
    <source>
        <dbReference type="Proteomes" id="UP000692954"/>
    </source>
</evidence>
<dbReference type="PANTHER" id="PTHR15615:SF108">
    <property type="entry name" value="PROTEIN CNPPD1"/>
    <property type="match status" value="1"/>
</dbReference>
<dbReference type="GO" id="GO:0019901">
    <property type="term" value="F:protein kinase binding"/>
    <property type="evidence" value="ECO:0007669"/>
    <property type="project" value="InterPro"/>
</dbReference>
<dbReference type="PANTHER" id="PTHR15615">
    <property type="match status" value="1"/>
</dbReference>
<name>A0A8S1PFG2_9CILI</name>
<dbReference type="Proteomes" id="UP000692954">
    <property type="component" value="Unassembled WGS sequence"/>
</dbReference>
<evidence type="ECO:0008006" key="3">
    <source>
        <dbReference type="Google" id="ProtNLM"/>
    </source>
</evidence>
<dbReference type="Pfam" id="PF08613">
    <property type="entry name" value="Cyclin"/>
    <property type="match status" value="1"/>
</dbReference>